<feature type="region of interest" description="Disordered" evidence="1">
    <location>
        <begin position="36"/>
        <end position="58"/>
    </location>
</feature>
<evidence type="ECO:0000313" key="2">
    <source>
        <dbReference type="EMBL" id="KAJ4972853.1"/>
    </source>
</evidence>
<organism evidence="2 3">
    <name type="scientific">Protea cynaroides</name>
    <dbReference type="NCBI Taxonomy" id="273540"/>
    <lineage>
        <taxon>Eukaryota</taxon>
        <taxon>Viridiplantae</taxon>
        <taxon>Streptophyta</taxon>
        <taxon>Embryophyta</taxon>
        <taxon>Tracheophyta</taxon>
        <taxon>Spermatophyta</taxon>
        <taxon>Magnoliopsida</taxon>
        <taxon>Proteales</taxon>
        <taxon>Proteaceae</taxon>
        <taxon>Protea</taxon>
    </lineage>
</organism>
<sequence>MGGCLPLRHQFLMCLRLESRHILAGKEKIGLLTGAKKAEGDLTNDPSSTPGCKDEASEQKNCEPWMKILKDIASDVLDEFSLESMGQRMAIQNRVMSKMHSNEAGIEELGNYNLEEF</sequence>
<dbReference type="EMBL" id="JAMYWD010000004">
    <property type="protein sequence ID" value="KAJ4972853.1"/>
    <property type="molecule type" value="Genomic_DNA"/>
</dbReference>
<keyword evidence="3" id="KW-1185">Reference proteome</keyword>
<dbReference type="Proteomes" id="UP001141806">
    <property type="component" value="Unassembled WGS sequence"/>
</dbReference>
<reference evidence="2" key="1">
    <citation type="journal article" date="2023" name="Plant J.">
        <title>The genome of the king protea, Protea cynaroides.</title>
        <authorList>
            <person name="Chang J."/>
            <person name="Duong T.A."/>
            <person name="Schoeman C."/>
            <person name="Ma X."/>
            <person name="Roodt D."/>
            <person name="Barker N."/>
            <person name="Li Z."/>
            <person name="Van de Peer Y."/>
            <person name="Mizrachi E."/>
        </authorList>
    </citation>
    <scope>NUCLEOTIDE SEQUENCE</scope>
    <source>
        <tissue evidence="2">Young leaves</tissue>
    </source>
</reference>
<comment type="caution">
    <text evidence="2">The sequence shown here is derived from an EMBL/GenBank/DDBJ whole genome shotgun (WGS) entry which is preliminary data.</text>
</comment>
<evidence type="ECO:0000313" key="3">
    <source>
        <dbReference type="Proteomes" id="UP001141806"/>
    </source>
</evidence>
<protein>
    <submittedName>
        <fullName evidence="2">Uncharacterized protein</fullName>
    </submittedName>
</protein>
<gene>
    <name evidence="2" type="ORF">NE237_006027</name>
</gene>
<accession>A0A9Q0QUX6</accession>
<proteinExistence type="predicted"/>
<dbReference type="AlphaFoldDB" id="A0A9Q0QUX6"/>
<name>A0A9Q0QUX6_9MAGN</name>
<evidence type="ECO:0000256" key="1">
    <source>
        <dbReference type="SAM" id="MobiDB-lite"/>
    </source>
</evidence>